<keyword evidence="5" id="KW-0297">G-protein coupled receptor</keyword>
<feature type="transmembrane region" description="Helical" evidence="9">
    <location>
        <begin position="107"/>
        <end position="130"/>
    </location>
</feature>
<comment type="similarity">
    <text evidence="2">Belongs to the G-protein coupled receptor 1 family.</text>
</comment>
<dbReference type="HOGENOM" id="CLU_1662795_0_0_1"/>
<dbReference type="EMBL" id="CAQQ02068312">
    <property type="status" value="NOT_ANNOTATED_CDS"/>
    <property type="molecule type" value="Genomic_DNA"/>
</dbReference>
<dbReference type="Gene3D" id="1.20.1070.10">
    <property type="entry name" value="Rhodopsin 7-helix transmembrane proteins"/>
    <property type="match status" value="1"/>
</dbReference>
<keyword evidence="12" id="KW-1185">Reference proteome</keyword>
<accession>T1GW43</accession>
<dbReference type="SUPFAM" id="SSF81321">
    <property type="entry name" value="Family A G protein-coupled receptor-like"/>
    <property type="match status" value="1"/>
</dbReference>
<name>T1GW43_MEGSC</name>
<evidence type="ECO:0000313" key="11">
    <source>
        <dbReference type="EnsemblMetazoa" id="MESCA008014-PA"/>
    </source>
</evidence>
<evidence type="ECO:0000259" key="10">
    <source>
        <dbReference type="PROSITE" id="PS50262"/>
    </source>
</evidence>
<evidence type="ECO:0000256" key="7">
    <source>
        <dbReference type="ARBA" id="ARBA00023170"/>
    </source>
</evidence>
<feature type="domain" description="G-protein coupled receptors family 1 profile" evidence="10">
    <location>
        <begin position="1"/>
        <end position="132"/>
    </location>
</feature>
<dbReference type="Pfam" id="PF00001">
    <property type="entry name" value="7tm_1"/>
    <property type="match status" value="1"/>
</dbReference>
<dbReference type="PROSITE" id="PS50262">
    <property type="entry name" value="G_PROTEIN_RECEP_F1_2"/>
    <property type="match status" value="1"/>
</dbReference>
<proteinExistence type="inferred from homology"/>
<dbReference type="GO" id="GO:0005886">
    <property type="term" value="C:plasma membrane"/>
    <property type="evidence" value="ECO:0007669"/>
    <property type="project" value="TreeGrafter"/>
</dbReference>
<evidence type="ECO:0000256" key="8">
    <source>
        <dbReference type="ARBA" id="ARBA00023224"/>
    </source>
</evidence>
<dbReference type="PANTHER" id="PTHR45695">
    <property type="entry name" value="LEUCOKININ RECEPTOR-RELATED"/>
    <property type="match status" value="1"/>
</dbReference>
<keyword evidence="7" id="KW-0675">Receptor</keyword>
<dbReference type="AlphaFoldDB" id="T1GW43"/>
<evidence type="ECO:0000256" key="6">
    <source>
        <dbReference type="ARBA" id="ARBA00023136"/>
    </source>
</evidence>
<keyword evidence="8" id="KW-0807">Transducer</keyword>
<dbReference type="InterPro" id="IPR017452">
    <property type="entry name" value="GPCR_Rhodpsn_7TM"/>
</dbReference>
<dbReference type="EnsemblMetazoa" id="MESCA008014-RA">
    <property type="protein sequence ID" value="MESCA008014-PA"/>
    <property type="gene ID" value="MESCA008014"/>
</dbReference>
<feature type="transmembrane region" description="Helical" evidence="9">
    <location>
        <begin position="77"/>
        <end position="101"/>
    </location>
</feature>
<keyword evidence="3 9" id="KW-0812">Transmembrane</keyword>
<reference evidence="12" key="1">
    <citation type="submission" date="2013-02" db="EMBL/GenBank/DDBJ databases">
        <authorList>
            <person name="Hughes D."/>
        </authorList>
    </citation>
    <scope>NUCLEOTIDE SEQUENCE</scope>
    <source>
        <strain>Durham</strain>
        <strain evidence="12">NC isolate 2 -- Noor lab</strain>
    </source>
</reference>
<dbReference type="PRINTS" id="PR00237">
    <property type="entry name" value="GPCRRHODOPSN"/>
</dbReference>
<dbReference type="STRING" id="36166.T1GW43"/>
<evidence type="ECO:0000256" key="9">
    <source>
        <dbReference type="SAM" id="Phobius"/>
    </source>
</evidence>
<sequence length="159" mass="18704">MTIFVDYELIATKRIEVADFAGDIETRLYSSGYEEEFQLEYVSYNQELPDMITCIYEDMTQCIEFCIPGSKEVIKMLIIVVIVFGVCWLPLQAYNIIYVTIPEINEFHYISIIWFTCDWLAMSNSCYNPFIYGIYNTRMLNIQSLPKTIFSDNFVVVYM</sequence>
<dbReference type="PANTHER" id="PTHR45695:SF9">
    <property type="entry name" value="LEUCOKININ RECEPTOR"/>
    <property type="match status" value="1"/>
</dbReference>
<evidence type="ECO:0000256" key="4">
    <source>
        <dbReference type="ARBA" id="ARBA00022989"/>
    </source>
</evidence>
<evidence type="ECO:0000256" key="3">
    <source>
        <dbReference type="ARBA" id="ARBA00022692"/>
    </source>
</evidence>
<evidence type="ECO:0000256" key="1">
    <source>
        <dbReference type="ARBA" id="ARBA00004141"/>
    </source>
</evidence>
<protein>
    <recommendedName>
        <fullName evidence="10">G-protein coupled receptors family 1 profile domain-containing protein</fullName>
    </recommendedName>
</protein>
<dbReference type="GO" id="GO:0004930">
    <property type="term" value="F:G protein-coupled receptor activity"/>
    <property type="evidence" value="ECO:0007669"/>
    <property type="project" value="UniProtKB-KW"/>
</dbReference>
<evidence type="ECO:0000313" key="12">
    <source>
        <dbReference type="Proteomes" id="UP000015102"/>
    </source>
</evidence>
<keyword evidence="4 9" id="KW-1133">Transmembrane helix</keyword>
<evidence type="ECO:0000256" key="2">
    <source>
        <dbReference type="ARBA" id="ARBA00010663"/>
    </source>
</evidence>
<dbReference type="EMBL" id="CAQQ02068311">
    <property type="status" value="NOT_ANNOTATED_CDS"/>
    <property type="molecule type" value="Genomic_DNA"/>
</dbReference>
<dbReference type="InterPro" id="IPR000276">
    <property type="entry name" value="GPCR_Rhodpsn"/>
</dbReference>
<comment type="subcellular location">
    <subcellularLocation>
        <location evidence="1">Membrane</location>
        <topology evidence="1">Multi-pass membrane protein</topology>
    </subcellularLocation>
</comment>
<reference evidence="11" key="2">
    <citation type="submission" date="2015-06" db="UniProtKB">
        <authorList>
            <consortium name="EnsemblMetazoa"/>
        </authorList>
    </citation>
    <scope>IDENTIFICATION</scope>
</reference>
<keyword evidence="6 9" id="KW-0472">Membrane</keyword>
<dbReference type="Proteomes" id="UP000015102">
    <property type="component" value="Unassembled WGS sequence"/>
</dbReference>
<organism evidence="11 12">
    <name type="scientific">Megaselia scalaris</name>
    <name type="common">Humpbacked fly</name>
    <name type="synonym">Phora scalaris</name>
    <dbReference type="NCBI Taxonomy" id="36166"/>
    <lineage>
        <taxon>Eukaryota</taxon>
        <taxon>Metazoa</taxon>
        <taxon>Ecdysozoa</taxon>
        <taxon>Arthropoda</taxon>
        <taxon>Hexapoda</taxon>
        <taxon>Insecta</taxon>
        <taxon>Pterygota</taxon>
        <taxon>Neoptera</taxon>
        <taxon>Endopterygota</taxon>
        <taxon>Diptera</taxon>
        <taxon>Brachycera</taxon>
        <taxon>Muscomorpha</taxon>
        <taxon>Platypezoidea</taxon>
        <taxon>Phoridae</taxon>
        <taxon>Megaseliini</taxon>
        <taxon>Megaselia</taxon>
    </lineage>
</organism>
<evidence type="ECO:0000256" key="5">
    <source>
        <dbReference type="ARBA" id="ARBA00023040"/>
    </source>
</evidence>